<evidence type="ECO:0000256" key="4">
    <source>
        <dbReference type="ARBA" id="ARBA00024207"/>
    </source>
</evidence>
<dbReference type="EMBL" id="MGEU01000055">
    <property type="protein sequence ID" value="OGL89829.1"/>
    <property type="molecule type" value="Genomic_DNA"/>
</dbReference>
<evidence type="ECO:0000313" key="6">
    <source>
        <dbReference type="Proteomes" id="UP000177750"/>
    </source>
</evidence>
<evidence type="ECO:0008006" key="7">
    <source>
        <dbReference type="Google" id="ProtNLM"/>
    </source>
</evidence>
<evidence type="ECO:0000256" key="2">
    <source>
        <dbReference type="ARBA" id="ARBA00022722"/>
    </source>
</evidence>
<dbReference type="Gene3D" id="1.20.120.580">
    <property type="entry name" value="bsu32300-like"/>
    <property type="match status" value="1"/>
</dbReference>
<dbReference type="NCBIfam" id="NF047751">
    <property type="entry name" value="HepT_toxin"/>
    <property type="match status" value="1"/>
</dbReference>
<dbReference type="Pfam" id="PF01934">
    <property type="entry name" value="HepT-like"/>
    <property type="match status" value="1"/>
</dbReference>
<dbReference type="AlphaFoldDB" id="A0A1F7VH71"/>
<dbReference type="PANTHER" id="PTHR33397:SF5">
    <property type="entry name" value="RNASE YUTE-RELATED"/>
    <property type="match status" value="1"/>
</dbReference>
<evidence type="ECO:0000256" key="3">
    <source>
        <dbReference type="ARBA" id="ARBA00022801"/>
    </source>
</evidence>
<sequence>MTNHETSMIDLKLTELLRFAQELEQCTAAPYEEFIIDFRNTRTAERDLELTVELSSDIITHLLIHKNLPPPQSYRDAYLRAAQAGILPVALAERLVQLSSLRNRIVHEYDAAYDPRRAYEGFRSAPPALRDFAGAISRAIALRTDAP</sequence>
<gene>
    <name evidence="5" type="ORF">A3J36_02700</name>
</gene>
<name>A0A1F7VH71_9BACT</name>
<evidence type="ECO:0000313" key="5">
    <source>
        <dbReference type="EMBL" id="OGL89829.1"/>
    </source>
</evidence>
<comment type="caution">
    <text evidence="5">The sequence shown here is derived from an EMBL/GenBank/DDBJ whole genome shotgun (WGS) entry which is preliminary data.</text>
</comment>
<dbReference type="PANTHER" id="PTHR33397">
    <property type="entry name" value="UPF0331 PROTEIN YUTE"/>
    <property type="match status" value="1"/>
</dbReference>
<keyword evidence="3" id="KW-0378">Hydrolase</keyword>
<dbReference type="InterPro" id="IPR052379">
    <property type="entry name" value="Type_VII_TA_RNase"/>
</dbReference>
<keyword evidence="2" id="KW-0540">Nuclease</keyword>
<dbReference type="GO" id="GO:0110001">
    <property type="term" value="C:toxin-antitoxin complex"/>
    <property type="evidence" value="ECO:0007669"/>
    <property type="project" value="InterPro"/>
</dbReference>
<accession>A0A1F7VH71</accession>
<proteinExistence type="inferred from homology"/>
<organism evidence="5 6">
    <name type="scientific">Candidatus Uhrbacteria bacterium RIFCSPLOWO2_02_FULL_54_37</name>
    <dbReference type="NCBI Taxonomy" id="1802412"/>
    <lineage>
        <taxon>Bacteria</taxon>
        <taxon>Candidatus Uhriibacteriota</taxon>
    </lineage>
</organism>
<reference evidence="5 6" key="1">
    <citation type="journal article" date="2016" name="Nat. Commun.">
        <title>Thousands of microbial genomes shed light on interconnected biogeochemical processes in an aquifer system.</title>
        <authorList>
            <person name="Anantharaman K."/>
            <person name="Brown C.T."/>
            <person name="Hug L.A."/>
            <person name="Sharon I."/>
            <person name="Castelle C.J."/>
            <person name="Probst A.J."/>
            <person name="Thomas B.C."/>
            <person name="Singh A."/>
            <person name="Wilkins M.J."/>
            <person name="Karaoz U."/>
            <person name="Brodie E.L."/>
            <person name="Williams K.H."/>
            <person name="Hubbard S.S."/>
            <person name="Banfield J.F."/>
        </authorList>
    </citation>
    <scope>NUCLEOTIDE SEQUENCE [LARGE SCALE GENOMIC DNA]</scope>
</reference>
<protein>
    <recommendedName>
        <fullName evidence="7">DUF86 domain-containing protein</fullName>
    </recommendedName>
</protein>
<dbReference type="SUPFAM" id="SSF81593">
    <property type="entry name" value="Nucleotidyltransferase substrate binding subunit/domain"/>
    <property type="match status" value="1"/>
</dbReference>
<keyword evidence="1" id="KW-1277">Toxin-antitoxin system</keyword>
<evidence type="ECO:0000256" key="1">
    <source>
        <dbReference type="ARBA" id="ARBA00022649"/>
    </source>
</evidence>
<dbReference type="GO" id="GO:0004540">
    <property type="term" value="F:RNA nuclease activity"/>
    <property type="evidence" value="ECO:0007669"/>
    <property type="project" value="InterPro"/>
</dbReference>
<dbReference type="InterPro" id="IPR008201">
    <property type="entry name" value="HepT-like"/>
</dbReference>
<dbReference type="InterPro" id="IPR037038">
    <property type="entry name" value="HepT-like_sf"/>
</dbReference>
<dbReference type="GO" id="GO:0016787">
    <property type="term" value="F:hydrolase activity"/>
    <property type="evidence" value="ECO:0007669"/>
    <property type="project" value="UniProtKB-KW"/>
</dbReference>
<comment type="similarity">
    <text evidence="4">Belongs to the HepT RNase toxin family.</text>
</comment>
<dbReference type="Proteomes" id="UP000177750">
    <property type="component" value="Unassembled WGS sequence"/>
</dbReference>